<evidence type="ECO:0000256" key="5">
    <source>
        <dbReference type="ARBA" id="ARBA00022806"/>
    </source>
</evidence>
<dbReference type="InterPro" id="IPR056026">
    <property type="entry name" value="DUF7607"/>
</dbReference>
<dbReference type="PANTHER" id="PTHR45797:SF1">
    <property type="entry name" value="HELICASE ARIP4"/>
    <property type="match status" value="1"/>
</dbReference>
<proteinExistence type="inferred from homology"/>
<feature type="region of interest" description="Disordered" evidence="9">
    <location>
        <begin position="101"/>
        <end position="200"/>
    </location>
</feature>
<dbReference type="InterPro" id="IPR038718">
    <property type="entry name" value="SNF2-like_sf"/>
</dbReference>
<dbReference type="SUPFAM" id="SSF52540">
    <property type="entry name" value="P-loop containing nucleoside triphosphate hydrolases"/>
    <property type="match status" value="2"/>
</dbReference>
<keyword evidence="4" id="KW-0378">Hydrolase</keyword>
<feature type="compositionally biased region" description="Basic residues" evidence="9">
    <location>
        <begin position="1717"/>
        <end position="1727"/>
    </location>
</feature>
<dbReference type="Gene3D" id="3.40.50.300">
    <property type="entry name" value="P-loop containing nucleotide triphosphate hydrolases"/>
    <property type="match status" value="1"/>
</dbReference>
<dbReference type="EnsemblFungi" id="FOXG_02150T0">
    <property type="protein sequence ID" value="FOXG_02150P0"/>
    <property type="gene ID" value="FOXG_02150"/>
</dbReference>
<evidence type="ECO:0000256" key="4">
    <source>
        <dbReference type="ARBA" id="ARBA00022801"/>
    </source>
</evidence>
<dbReference type="Pfam" id="PF24580">
    <property type="entry name" value="DUF7607"/>
    <property type="match status" value="1"/>
</dbReference>
<dbReference type="PROSITE" id="PS51192">
    <property type="entry name" value="HELICASE_ATP_BIND_1"/>
    <property type="match status" value="1"/>
</dbReference>
<reference evidence="13" key="1">
    <citation type="journal article" date="2012" name="Mol. Plant Microbe Interact.">
        <title>A highly conserved effector in Fusarium oxysporum is required for full virulence on Arabidopsis.</title>
        <authorList>
            <person name="Thatcher L.F."/>
            <person name="Gardiner D.M."/>
            <person name="Kazan K."/>
            <person name="Manners J."/>
        </authorList>
    </citation>
    <scope>NUCLEOTIDE SEQUENCE [LARGE SCALE GENOMIC DNA]</scope>
    <source>
        <strain evidence="13">Fo5176</strain>
    </source>
</reference>
<dbReference type="Gene3D" id="3.40.50.10810">
    <property type="entry name" value="Tandem AAA-ATPase domain"/>
    <property type="match status" value="1"/>
</dbReference>
<protein>
    <recommendedName>
        <fullName evidence="14">DNA repair protein rhp54</fullName>
    </recommendedName>
</protein>
<keyword evidence="7" id="KW-0238">DNA-binding</keyword>
<keyword evidence="5" id="KW-0347">Helicase</keyword>
<evidence type="ECO:0000256" key="9">
    <source>
        <dbReference type="SAM" id="MobiDB-lite"/>
    </source>
</evidence>
<evidence type="ECO:0000256" key="3">
    <source>
        <dbReference type="ARBA" id="ARBA00022741"/>
    </source>
</evidence>
<feature type="region of interest" description="Disordered" evidence="9">
    <location>
        <begin position="526"/>
        <end position="598"/>
    </location>
</feature>
<feature type="region of interest" description="Disordered" evidence="9">
    <location>
        <begin position="1514"/>
        <end position="1548"/>
    </location>
</feature>
<reference evidence="12" key="2">
    <citation type="submission" date="2025-08" db="UniProtKB">
        <authorList>
            <consortium name="EnsemblFungi"/>
        </authorList>
    </citation>
    <scope>IDENTIFICATION</scope>
    <source>
        <strain evidence="12">4287 / CBS 123668 / FGSC 9935 / NRRL 34936</strain>
    </source>
</reference>
<feature type="compositionally biased region" description="Basic and acidic residues" evidence="9">
    <location>
        <begin position="618"/>
        <end position="641"/>
    </location>
</feature>
<evidence type="ECO:0000256" key="1">
    <source>
        <dbReference type="ARBA" id="ARBA00004123"/>
    </source>
</evidence>
<feature type="region of interest" description="Disordered" evidence="9">
    <location>
        <begin position="1766"/>
        <end position="1787"/>
    </location>
</feature>
<sequence length="1787" mass="202274">MDDIEDDPYSWDIDVVVNRLCAPGVPWSRDPGFLATRIQEEEFDGKTLLTFEHVCSRQELMDCLGIRIARHKAALAEAIVTLRSRSKGYWEWQADFRRKQSGFPGEATEALTHATEQRRSSNLPNGDHHKEKETPVSVSDTNGTIPHAAGNPLQQELDSQNHTHTHQAHDQLQLATHSRQPPIHEPPDQIPEVDERSSKRRRVAPMLLTDTPRNADPAFLPTEADVLDYATTKAGMKFADDNSAGFPWDNAPSYAYLGKGKISREDMLTPVGRYRIHMHSSRSPSHLSNESDEILELTDLDNELDAETLREIKEEEAENERLDALDDNSQPYPFVTPERIAEILNEAITAIEENWAEKKLPKYERKAYSLWQKSRRLGIKGIQIQNAYKTAKHLIERLQKLCLEIQKTDSASEAHYREAAKSLEQSLEDKKYQEWLIKLLESSRPPPKPQTVARPKPRAVRQLDTLALMEDEVLTSSEEEDFVVPDDHMDVIENGLTTDRDSTPPPMKQEWGDFNTDFMDLTQGDMDEPRGLGYDMTNPIDLTSPAKQANSPLNGDRGNAVPPRKNLSEREALDAGPSDAAITNGESLTTDDPANVENKPLEPDVVCCQAPINHVSKKGHDENQSREIQPEKTQSPRHDGGFHPPPIESFGDLQQLASQPLKKYVKRNDRWRLLIGEMWHMEHARRKSAVDLILSDHPNNVWEEHIQPYLFEPLEDPEQLPQGNVKVVLFDVDSQIYRQDTDILDDLFPEEQDEMDDFDDVVEGGRAGRRRPKEKEIIRDKAAVDLRERENQRLREQEARRKKLRETLALDGSVSRDGTRLIINESKEEDQGLIYIHEDIGRRIKDHQIDGVRFIWNQIVRDPSVRQGCLLAHTMGLGKTMQVITVLVALAEAAQSKDPSVVAQIPEDLREPRILVLCPAALVDNWIDELLKWAPADLLGELRKVSSNTPVEERAAVVSSWASGRGVLTLGYEMFKKIMNMSEELADLLTNRPDVVIADEAHKMKNRESQTNLASSRFRTKSRIALTGSPLSNSVLEYFAMIDWVAPNFLGPFSEFSHIYASPVERGLYNDSTPAEKRRAQMRLKALEQLVAPKINRHTIAALKSDLPPKQEFIIFVPPTTPQKQLYQLYIRGVAREGTDSQAETFAAINHLGLICSHPRCFEAKVKAIQKGIRSNSDNEDKSFPKSMIPEFLETLHSFRDLETPTLSLKTELLTIILDEARQVKDKVLIFSQSLHTLDYIENMCRMQRRTVSRLDGSTPVPSRQRQTKDFNEGSKEVFLISTTAGGVGLNIQGANRVVIFDVRYNPSDEQQAVGRAYRIGQQKPVFVYRFMVAGTFEDNLHNRQVFKMQLASRVVDKKNPISWSKRKGDVVSVIRHCPPSDLTPYLGKDRILDKLINHRENGESIRSIVTTDTFEEEDLGAALTEDEKKQVAQMIELNRLRETNPEEYLRAKDRVDLKEQARLHGEQGELLRASSLSQQFVPRLIDDTSDMLHHARFPPPATAPALGQDMLGAGKLSHETSSPTNRPVSQQPTASSHGPAPMPMAGANTFFGEHNHSGPLIEPHSTPIISAQPRASPIFKQGGVFNVTENPAMVEFEGCLRESLQKMQQRNVLQTGGDPGEMAKSTTMRVNEVRRKGQYGLLPDTKHWRVLIRLLSHQKWVIAIATGFIAPEYLAQAEEKDLEKRLEAINALTETEIATRALEKTSSPDPNNLQNIRRRSSHRGEKRSRATDDMKIMREAADNRRNRAFRLPPWANEALFEEKTRTSPAMGTREGQFGFRDVTPGL</sequence>
<dbReference type="SMART" id="SM00487">
    <property type="entry name" value="DEXDc"/>
    <property type="match status" value="1"/>
</dbReference>
<evidence type="ECO:0008006" key="14">
    <source>
        <dbReference type="Google" id="ProtNLM"/>
    </source>
</evidence>
<dbReference type="InterPro" id="IPR014001">
    <property type="entry name" value="Helicase_ATP-bd"/>
</dbReference>
<feature type="region of interest" description="Disordered" evidence="9">
    <location>
        <begin position="615"/>
        <end position="650"/>
    </location>
</feature>
<name>A0A0D2XE19_FUSOF</name>
<evidence type="ECO:0000259" key="11">
    <source>
        <dbReference type="PROSITE" id="PS51194"/>
    </source>
</evidence>
<feature type="compositionally biased region" description="Polar residues" evidence="9">
    <location>
        <begin position="152"/>
        <end position="162"/>
    </location>
</feature>
<evidence type="ECO:0000256" key="2">
    <source>
        <dbReference type="ARBA" id="ARBA00007025"/>
    </source>
</evidence>
<dbReference type="InterPro" id="IPR001650">
    <property type="entry name" value="Helicase_C-like"/>
</dbReference>
<evidence type="ECO:0000256" key="7">
    <source>
        <dbReference type="ARBA" id="ARBA00023125"/>
    </source>
</evidence>
<keyword evidence="6" id="KW-0067">ATP-binding</keyword>
<evidence type="ECO:0000259" key="10">
    <source>
        <dbReference type="PROSITE" id="PS51192"/>
    </source>
</evidence>
<dbReference type="InterPro" id="IPR049730">
    <property type="entry name" value="SNF2/RAD54-like_C"/>
</dbReference>
<feature type="region of interest" description="Disordered" evidence="9">
    <location>
        <begin position="1702"/>
        <end position="1734"/>
    </location>
</feature>
<keyword evidence="8" id="KW-0539">Nucleus</keyword>
<dbReference type="Proteomes" id="UP000002489">
    <property type="component" value="Unassembled WGS sequence"/>
</dbReference>
<feature type="compositionally biased region" description="Polar residues" evidence="9">
    <location>
        <begin position="1705"/>
        <end position="1716"/>
    </location>
</feature>
<evidence type="ECO:0000256" key="6">
    <source>
        <dbReference type="ARBA" id="ARBA00022840"/>
    </source>
</evidence>
<dbReference type="GO" id="GO:0004386">
    <property type="term" value="F:helicase activity"/>
    <property type="evidence" value="ECO:0007669"/>
    <property type="project" value="UniProtKB-KW"/>
</dbReference>
<evidence type="ECO:0000313" key="12">
    <source>
        <dbReference type="EnsemblFungi" id="FOXG_02150P0"/>
    </source>
</evidence>
<dbReference type="InterPro" id="IPR027417">
    <property type="entry name" value="P-loop_NTPase"/>
</dbReference>
<dbReference type="PANTHER" id="PTHR45797">
    <property type="entry name" value="RAD54-LIKE"/>
    <property type="match status" value="1"/>
</dbReference>
<comment type="similarity">
    <text evidence="2">Belongs to the SNF2/RAD54 helicase family.</text>
</comment>
<dbReference type="SMART" id="SM00490">
    <property type="entry name" value="HELICc"/>
    <property type="match status" value="1"/>
</dbReference>
<accession>A0A0D2XE19</accession>
<feature type="compositionally biased region" description="Polar residues" evidence="9">
    <location>
        <begin position="1520"/>
        <end position="1537"/>
    </location>
</feature>
<dbReference type="GO" id="GO:0016887">
    <property type="term" value="F:ATP hydrolysis activity"/>
    <property type="evidence" value="ECO:0007669"/>
    <property type="project" value="InterPro"/>
</dbReference>
<feature type="domain" description="Helicase ATP-binding" evidence="10">
    <location>
        <begin position="860"/>
        <end position="1048"/>
    </location>
</feature>
<dbReference type="Pfam" id="PF00176">
    <property type="entry name" value="SNF2-rel_dom"/>
    <property type="match status" value="1"/>
</dbReference>
<dbReference type="PROSITE" id="PS51194">
    <property type="entry name" value="HELICASE_CTER"/>
    <property type="match status" value="1"/>
</dbReference>
<dbReference type="GO" id="GO:0005524">
    <property type="term" value="F:ATP binding"/>
    <property type="evidence" value="ECO:0007669"/>
    <property type="project" value="UniProtKB-KW"/>
</dbReference>
<feature type="domain" description="Helicase C-terminal" evidence="11">
    <location>
        <begin position="1209"/>
        <end position="1362"/>
    </location>
</feature>
<comment type="subcellular location">
    <subcellularLocation>
        <location evidence="1">Nucleus</location>
    </subcellularLocation>
</comment>
<dbReference type="InterPro" id="IPR044574">
    <property type="entry name" value="ARIP4-like"/>
</dbReference>
<dbReference type="GO" id="GO:0005634">
    <property type="term" value="C:nucleus"/>
    <property type="evidence" value="ECO:0007669"/>
    <property type="project" value="UniProtKB-SubCell"/>
</dbReference>
<dbReference type="InterPro" id="IPR000330">
    <property type="entry name" value="SNF2_N"/>
</dbReference>
<organism evidence="12 13">
    <name type="scientific">Fusarium oxysporum (strain Fo5176)</name>
    <name type="common">Fusarium vascular wilt</name>
    <dbReference type="NCBI Taxonomy" id="660025"/>
    <lineage>
        <taxon>Eukaryota</taxon>
        <taxon>Fungi</taxon>
        <taxon>Dikarya</taxon>
        <taxon>Ascomycota</taxon>
        <taxon>Pezizomycotina</taxon>
        <taxon>Sordariomycetes</taxon>
        <taxon>Hypocreomycetidae</taxon>
        <taxon>Hypocreales</taxon>
        <taxon>Nectriaceae</taxon>
        <taxon>Fusarium</taxon>
        <taxon>Fusarium oxysporum species complex</taxon>
    </lineage>
</organism>
<dbReference type="GO" id="GO:0003677">
    <property type="term" value="F:DNA binding"/>
    <property type="evidence" value="ECO:0007669"/>
    <property type="project" value="UniProtKB-KW"/>
</dbReference>
<evidence type="ECO:0000313" key="13">
    <source>
        <dbReference type="Proteomes" id="UP000002489"/>
    </source>
</evidence>
<dbReference type="STRING" id="426428.A0A0D2XE19"/>
<dbReference type="Pfam" id="PF00271">
    <property type="entry name" value="Helicase_C"/>
    <property type="match status" value="1"/>
</dbReference>
<dbReference type="CDD" id="cd18793">
    <property type="entry name" value="SF2_C_SNF"/>
    <property type="match status" value="1"/>
</dbReference>
<evidence type="ECO:0000256" key="8">
    <source>
        <dbReference type="ARBA" id="ARBA00023242"/>
    </source>
</evidence>
<keyword evidence="3" id="KW-0547">Nucleotide-binding</keyword>